<feature type="transmembrane region" description="Helical" evidence="1">
    <location>
        <begin position="387"/>
        <end position="405"/>
    </location>
</feature>
<evidence type="ECO:0000256" key="2">
    <source>
        <dbReference type="SAM" id="SignalP"/>
    </source>
</evidence>
<evidence type="ECO:0000313" key="4">
    <source>
        <dbReference type="Proteomes" id="UP001329825"/>
    </source>
</evidence>
<keyword evidence="4" id="KW-1185">Reference proteome</keyword>
<reference evidence="3 4" key="1">
    <citation type="submission" date="2024-01" db="EMBL/GenBank/DDBJ databases">
        <title>Comparative genomics of Cryptococcus and Kwoniella reveals pathogenesis evolution and contrasting modes of karyotype evolution via chromosome fusion or intercentromeric recombination.</title>
        <authorList>
            <person name="Coelho M.A."/>
            <person name="David-Palma M."/>
            <person name="Shea T."/>
            <person name="Bowers K."/>
            <person name="McGinley-Smith S."/>
            <person name="Mohammad A.W."/>
            <person name="Gnirke A."/>
            <person name="Yurkov A.M."/>
            <person name="Nowrousian M."/>
            <person name="Sun S."/>
            <person name="Cuomo C.A."/>
            <person name="Heitman J."/>
        </authorList>
    </citation>
    <scope>NUCLEOTIDE SEQUENCE [LARGE SCALE GENOMIC DNA]</scope>
    <source>
        <strain evidence="3">CBS 11374</strain>
    </source>
</reference>
<evidence type="ECO:0000313" key="3">
    <source>
        <dbReference type="EMBL" id="WRT70938.1"/>
    </source>
</evidence>
<dbReference type="Proteomes" id="UP001329825">
    <property type="component" value="Chromosome 11"/>
</dbReference>
<dbReference type="RefSeq" id="XP_062795677.1">
    <property type="nucleotide sequence ID" value="XM_062939626.1"/>
</dbReference>
<keyword evidence="2" id="KW-0732">Signal</keyword>
<dbReference type="EMBL" id="CP141891">
    <property type="protein sequence ID" value="WRT70938.1"/>
    <property type="molecule type" value="Genomic_DNA"/>
</dbReference>
<dbReference type="GeneID" id="87960067"/>
<name>A0ABZ1DAJ4_9TREE</name>
<accession>A0ABZ1DAJ4</accession>
<proteinExistence type="predicted"/>
<evidence type="ECO:0008006" key="5">
    <source>
        <dbReference type="Google" id="ProtNLM"/>
    </source>
</evidence>
<organism evidence="3 4">
    <name type="scientific">Kwoniella shivajii</name>
    <dbReference type="NCBI Taxonomy" id="564305"/>
    <lineage>
        <taxon>Eukaryota</taxon>
        <taxon>Fungi</taxon>
        <taxon>Dikarya</taxon>
        <taxon>Basidiomycota</taxon>
        <taxon>Agaricomycotina</taxon>
        <taxon>Tremellomycetes</taxon>
        <taxon>Tremellales</taxon>
        <taxon>Cryptococcaceae</taxon>
        <taxon>Kwoniella</taxon>
    </lineage>
</organism>
<evidence type="ECO:0000256" key="1">
    <source>
        <dbReference type="SAM" id="Phobius"/>
    </source>
</evidence>
<keyword evidence="1" id="KW-0812">Transmembrane</keyword>
<feature type="signal peptide" evidence="2">
    <location>
        <begin position="1"/>
        <end position="17"/>
    </location>
</feature>
<keyword evidence="1" id="KW-1133">Transmembrane helix</keyword>
<feature type="chain" id="PRO_5045073327" description="Glycoprotein" evidence="2">
    <location>
        <begin position="18"/>
        <end position="406"/>
    </location>
</feature>
<keyword evidence="1" id="KW-0472">Membrane</keyword>
<gene>
    <name evidence="3" type="ORF">IL334_007937</name>
</gene>
<protein>
    <recommendedName>
        <fullName evidence="5">Glycoprotein</fullName>
    </recommendedName>
</protein>
<sequence>MYSFIPLLALLPSLVRGQVTATFPNGATNPDQPEFLPIGSYVNETSLSRLMSINGVDDFCLWGPPDQSGAKENEIGNVEPIVVAYCTKPRNGARLIPDGAITAAHFIKTPLYVQIHGFWDGTKVGIVEGDAGGELDPHGAENLGNPIGGNVTSNVEGKDVFYEEWMSFISYDQFCVRVCTAETANVTAALQCEHELDIMGCQFVMAIEDFYQENNTFTSCDGEAAAPPGLYPQANGSTSTFRQRYTGTYSNDGGVGYFTVGQTVTPSSVAFYPATSNCVTYSTISNGVNTGDWAVTATPSILASGSTVAAGNVGTTSQSKPSGASATAAASGSSASASASASRSGSGSASGSSAPSASGSASNANAAASASGSSSAGMITVQGGSNVIVGMGVAVVGILLGAVTLL</sequence>